<dbReference type="Proteomes" id="UP000805193">
    <property type="component" value="Unassembled WGS sequence"/>
</dbReference>
<evidence type="ECO:0000313" key="1">
    <source>
        <dbReference type="EMBL" id="KAG0443527.1"/>
    </source>
</evidence>
<name>A0AC60QV30_IXOPE</name>
<comment type="caution">
    <text evidence="1">The sequence shown here is derived from an EMBL/GenBank/DDBJ whole genome shotgun (WGS) entry which is preliminary data.</text>
</comment>
<accession>A0AC60QV30</accession>
<evidence type="ECO:0000313" key="2">
    <source>
        <dbReference type="Proteomes" id="UP000805193"/>
    </source>
</evidence>
<reference evidence="1 2" key="1">
    <citation type="journal article" date="2020" name="Cell">
        <title>Large-Scale Comparative Analyses of Tick Genomes Elucidate Their Genetic Diversity and Vector Capacities.</title>
        <authorList>
            <consortium name="Tick Genome and Microbiome Consortium (TIGMIC)"/>
            <person name="Jia N."/>
            <person name="Wang J."/>
            <person name="Shi W."/>
            <person name="Du L."/>
            <person name="Sun Y."/>
            <person name="Zhan W."/>
            <person name="Jiang J.F."/>
            <person name="Wang Q."/>
            <person name="Zhang B."/>
            <person name="Ji P."/>
            <person name="Bell-Sakyi L."/>
            <person name="Cui X.M."/>
            <person name="Yuan T.T."/>
            <person name="Jiang B.G."/>
            <person name="Yang W.F."/>
            <person name="Lam T.T."/>
            <person name="Chang Q.C."/>
            <person name="Ding S.J."/>
            <person name="Wang X.J."/>
            <person name="Zhu J.G."/>
            <person name="Ruan X.D."/>
            <person name="Zhao L."/>
            <person name="Wei J.T."/>
            <person name="Ye R.Z."/>
            <person name="Que T.C."/>
            <person name="Du C.H."/>
            <person name="Zhou Y.H."/>
            <person name="Cheng J.X."/>
            <person name="Dai P.F."/>
            <person name="Guo W.B."/>
            <person name="Han X.H."/>
            <person name="Huang E.J."/>
            <person name="Li L.F."/>
            <person name="Wei W."/>
            <person name="Gao Y.C."/>
            <person name="Liu J.Z."/>
            <person name="Shao H.Z."/>
            <person name="Wang X."/>
            <person name="Wang C.C."/>
            <person name="Yang T.C."/>
            <person name="Huo Q.B."/>
            <person name="Li W."/>
            <person name="Chen H.Y."/>
            <person name="Chen S.E."/>
            <person name="Zhou L.G."/>
            <person name="Ni X.B."/>
            <person name="Tian J.H."/>
            <person name="Sheng Y."/>
            <person name="Liu T."/>
            <person name="Pan Y.S."/>
            <person name="Xia L.Y."/>
            <person name="Li J."/>
            <person name="Zhao F."/>
            <person name="Cao W.C."/>
        </authorList>
    </citation>
    <scope>NUCLEOTIDE SEQUENCE [LARGE SCALE GENOMIC DNA]</scope>
    <source>
        <strain evidence="1">Iper-2018</strain>
    </source>
</reference>
<gene>
    <name evidence="1" type="ORF">HPB47_014814</name>
</gene>
<protein>
    <submittedName>
        <fullName evidence="1">Uncharacterized protein</fullName>
    </submittedName>
</protein>
<organism evidence="1 2">
    <name type="scientific">Ixodes persulcatus</name>
    <name type="common">Taiga tick</name>
    <dbReference type="NCBI Taxonomy" id="34615"/>
    <lineage>
        <taxon>Eukaryota</taxon>
        <taxon>Metazoa</taxon>
        <taxon>Ecdysozoa</taxon>
        <taxon>Arthropoda</taxon>
        <taxon>Chelicerata</taxon>
        <taxon>Arachnida</taxon>
        <taxon>Acari</taxon>
        <taxon>Parasitiformes</taxon>
        <taxon>Ixodida</taxon>
        <taxon>Ixodoidea</taxon>
        <taxon>Ixodidae</taxon>
        <taxon>Ixodinae</taxon>
        <taxon>Ixodes</taxon>
    </lineage>
</organism>
<dbReference type="EMBL" id="JABSTQ010003282">
    <property type="protein sequence ID" value="KAG0443527.1"/>
    <property type="molecule type" value="Genomic_DNA"/>
</dbReference>
<sequence>MSVECLAIYGSRKKVITVHGDHKLKDVRNALLQSDFRELVKPTLLVQVYNSTYEEYVDVSDSYVIKVHDKLNLVVEELQPSTSSAAPPVAPVSVASSSIFHSTLPTLSYTLPELTLDLQELLPRVEEGKVSNALRQRIIRWLHSDLCRYALYPGKRDLYSEAARHLVFKYPQLADKPGFGFGSWKEALKNRTKNQRRRMLDVKEVADERAKRARACLSGGSQTPRGSSRPSVTTTLALYDVGEDEASIAAHTEYLKKEMRKTPESRNEEMISDAMKRTYVKRRGWISEKPRTVEEVLDLYPALGVKEEVLQEFLRMTGVHAEDGVRNFFETKGERVEELLKAKQGKAGAAAVSFEVTSPAMEIIKGLAALLKDSAACLVQKEVDHLDPPAFPVIRVREKTSSQAAAFTVQLEDSSFEVTDIVTGTALVLALYWVHDISYCPRTSRSLAVIGHFIGLKYKIKSVLVLDVITKLC</sequence>
<keyword evidence="2" id="KW-1185">Reference proteome</keyword>
<proteinExistence type="predicted"/>